<keyword evidence="3" id="KW-1003">Cell membrane</keyword>
<keyword evidence="6 8" id="KW-0472">Membrane</keyword>
<evidence type="ECO:0000256" key="2">
    <source>
        <dbReference type="ARBA" id="ARBA00022448"/>
    </source>
</evidence>
<comment type="subcellular location">
    <subcellularLocation>
        <location evidence="1">Cell inner membrane</location>
        <topology evidence="1">Multi-pass membrane protein</topology>
    </subcellularLocation>
</comment>
<comment type="caution">
    <text evidence="9">The sequence shown here is derived from an EMBL/GenBank/DDBJ whole genome shotgun (WGS) entry which is preliminary data.</text>
</comment>
<keyword evidence="4 8" id="KW-0812">Transmembrane</keyword>
<dbReference type="GO" id="GO:0015297">
    <property type="term" value="F:antiporter activity"/>
    <property type="evidence" value="ECO:0007669"/>
    <property type="project" value="InterPro"/>
</dbReference>
<dbReference type="PANTHER" id="PTHR43549">
    <property type="entry name" value="MULTIDRUG RESISTANCE PROTEIN YPNP-RELATED"/>
    <property type="match status" value="1"/>
</dbReference>
<evidence type="ECO:0000256" key="6">
    <source>
        <dbReference type="ARBA" id="ARBA00023136"/>
    </source>
</evidence>
<feature type="region of interest" description="Disordered" evidence="7">
    <location>
        <begin position="1"/>
        <end position="29"/>
    </location>
</feature>
<reference evidence="9" key="1">
    <citation type="journal article" date="2012" name="J. Microbiol. Biotechnol.">
        <title>Ramlibacter ginsenosidimutans sp. nov., with ginsenoside-converting activity.</title>
        <authorList>
            <person name="Wang L."/>
            <person name="An D.S."/>
            <person name="Kim S.G."/>
            <person name="Jin F.X."/>
            <person name="Kim S.C."/>
            <person name="Lee S.T."/>
            <person name="Im W.T."/>
        </authorList>
    </citation>
    <scope>NUCLEOTIDE SEQUENCE</scope>
    <source>
        <strain evidence="9">KACC 17527</strain>
    </source>
</reference>
<gene>
    <name evidence="9" type="ORF">JJB11_14850</name>
</gene>
<organism evidence="9 10">
    <name type="scientific">Ramlibacter ginsenosidimutans</name>
    <dbReference type="NCBI Taxonomy" id="502333"/>
    <lineage>
        <taxon>Bacteria</taxon>
        <taxon>Pseudomonadati</taxon>
        <taxon>Pseudomonadota</taxon>
        <taxon>Betaproteobacteria</taxon>
        <taxon>Burkholderiales</taxon>
        <taxon>Comamonadaceae</taxon>
        <taxon>Ramlibacter</taxon>
    </lineage>
</organism>
<name>A0A934TU27_9BURK</name>
<keyword evidence="10" id="KW-1185">Reference proteome</keyword>
<evidence type="ECO:0000256" key="1">
    <source>
        <dbReference type="ARBA" id="ARBA00004429"/>
    </source>
</evidence>
<feature type="transmembrane region" description="Helical" evidence="8">
    <location>
        <begin position="289"/>
        <end position="310"/>
    </location>
</feature>
<sequence>MSTAAAPTRIAPRTTRSAEASAVSSAAASPASDATQRMLRGPVLPTLLRLATPNVLGLFANTVVIGFDGYIVGRLGAEALAGVAVVLPLAMLMLQMSAGGLGGSTTAVVARALGAGDTHEATRLARHALVLGLAASLLFTLLFSTPAPYVLLAARAGVLAQAAGYAGVLFSGAAAIWSVNVLAGVARGTGQMGAAALALIATTAMHLTLCPLLVFGAGPVPPLGVAGAATSTVTCNALSALALLAWLSRRGQPVRVLGPGWQWQRATFRRVLQLALPSALSPILSNGSIALATAYIAGFGSLAVAAYGIAARLEYILVPIAFGFGGALTAMVATNLGARQPARAKRVAWTGAAMVWAVTGLIGLWAALWPQAWMTLFTADPVVRAVGSSYLRIVGGCYGFFGLGLALFFASQGASRLAWPLLASTVRLLIVALGGYAAVHVAAAPPETLFGVIAFSLSAMGLTLAAAIHFADWTPRASAA</sequence>
<feature type="transmembrane region" description="Helical" evidence="8">
    <location>
        <begin position="389"/>
        <end position="410"/>
    </location>
</feature>
<feature type="transmembrane region" description="Helical" evidence="8">
    <location>
        <begin position="223"/>
        <end position="247"/>
    </location>
</feature>
<evidence type="ECO:0000256" key="3">
    <source>
        <dbReference type="ARBA" id="ARBA00022475"/>
    </source>
</evidence>
<evidence type="ECO:0000313" key="10">
    <source>
        <dbReference type="Proteomes" id="UP000630528"/>
    </source>
</evidence>
<dbReference type="RefSeq" id="WP_201172600.1">
    <property type="nucleotide sequence ID" value="NZ_JAEPWM010000005.1"/>
</dbReference>
<dbReference type="GO" id="GO:0005886">
    <property type="term" value="C:plasma membrane"/>
    <property type="evidence" value="ECO:0007669"/>
    <property type="project" value="UniProtKB-SubCell"/>
</dbReference>
<feature type="transmembrane region" description="Helical" evidence="8">
    <location>
        <begin position="348"/>
        <end position="369"/>
    </location>
</feature>
<evidence type="ECO:0000256" key="8">
    <source>
        <dbReference type="SAM" id="Phobius"/>
    </source>
</evidence>
<dbReference type="PIRSF" id="PIRSF006603">
    <property type="entry name" value="DinF"/>
    <property type="match status" value="1"/>
</dbReference>
<proteinExistence type="predicted"/>
<evidence type="ECO:0000313" key="9">
    <source>
        <dbReference type="EMBL" id="MBK6007378.1"/>
    </source>
</evidence>
<feature type="transmembrane region" description="Helical" evidence="8">
    <location>
        <begin position="47"/>
        <end position="67"/>
    </location>
</feature>
<feature type="transmembrane region" description="Helical" evidence="8">
    <location>
        <begin position="79"/>
        <end position="103"/>
    </location>
</feature>
<dbReference type="Pfam" id="PF01554">
    <property type="entry name" value="MatE"/>
    <property type="match status" value="2"/>
</dbReference>
<dbReference type="PANTHER" id="PTHR43549:SF3">
    <property type="entry name" value="MULTIDRUG RESISTANCE PROTEIN YPNP-RELATED"/>
    <property type="match status" value="1"/>
</dbReference>
<dbReference type="GO" id="GO:0042910">
    <property type="term" value="F:xenobiotic transmembrane transporter activity"/>
    <property type="evidence" value="ECO:0007669"/>
    <property type="project" value="InterPro"/>
</dbReference>
<accession>A0A934TU27</accession>
<protein>
    <submittedName>
        <fullName evidence="9">MATE family efflux transporter</fullName>
    </submittedName>
</protein>
<feature type="transmembrane region" description="Helical" evidence="8">
    <location>
        <begin position="316"/>
        <end position="336"/>
    </location>
</feature>
<dbReference type="AlphaFoldDB" id="A0A934TU27"/>
<keyword evidence="2" id="KW-0813">Transport</keyword>
<dbReference type="NCBIfam" id="TIGR00797">
    <property type="entry name" value="matE"/>
    <property type="match status" value="1"/>
</dbReference>
<dbReference type="InterPro" id="IPR002528">
    <property type="entry name" value="MATE_fam"/>
</dbReference>
<dbReference type="InterPro" id="IPR052031">
    <property type="entry name" value="Membrane_Transporter-Flippase"/>
</dbReference>
<feature type="transmembrane region" description="Helical" evidence="8">
    <location>
        <begin position="417"/>
        <end position="443"/>
    </location>
</feature>
<dbReference type="EMBL" id="JAEPWM010000005">
    <property type="protein sequence ID" value="MBK6007378.1"/>
    <property type="molecule type" value="Genomic_DNA"/>
</dbReference>
<feature type="transmembrane region" description="Helical" evidence="8">
    <location>
        <begin position="163"/>
        <end position="183"/>
    </location>
</feature>
<feature type="transmembrane region" description="Helical" evidence="8">
    <location>
        <begin position="449"/>
        <end position="471"/>
    </location>
</feature>
<reference evidence="9" key="2">
    <citation type="submission" date="2021-01" db="EMBL/GenBank/DDBJ databases">
        <authorList>
            <person name="Kang M."/>
        </authorList>
    </citation>
    <scope>NUCLEOTIDE SEQUENCE</scope>
    <source>
        <strain evidence="9">KACC 17527</strain>
    </source>
</reference>
<keyword evidence="5 8" id="KW-1133">Transmembrane helix</keyword>
<feature type="transmembrane region" description="Helical" evidence="8">
    <location>
        <begin position="195"/>
        <end position="217"/>
    </location>
</feature>
<dbReference type="Proteomes" id="UP000630528">
    <property type="component" value="Unassembled WGS sequence"/>
</dbReference>
<evidence type="ECO:0000256" key="7">
    <source>
        <dbReference type="SAM" id="MobiDB-lite"/>
    </source>
</evidence>
<dbReference type="InterPro" id="IPR048279">
    <property type="entry name" value="MdtK-like"/>
</dbReference>
<evidence type="ECO:0000256" key="4">
    <source>
        <dbReference type="ARBA" id="ARBA00022692"/>
    </source>
</evidence>
<evidence type="ECO:0000256" key="5">
    <source>
        <dbReference type="ARBA" id="ARBA00022989"/>
    </source>
</evidence>
<feature type="transmembrane region" description="Helical" evidence="8">
    <location>
        <begin position="124"/>
        <end position="143"/>
    </location>
</feature>